<accession>A0A5N6JHL1</accession>
<protein>
    <submittedName>
        <fullName evidence="1">Purine and uridine phosphorylase</fullName>
    </submittedName>
</protein>
<evidence type="ECO:0000313" key="2">
    <source>
        <dbReference type="Proteomes" id="UP000326289"/>
    </source>
</evidence>
<evidence type="ECO:0000313" key="1">
    <source>
        <dbReference type="EMBL" id="KAB8277790.1"/>
    </source>
</evidence>
<sequence>MAPLNVMPFRDEYTVGWICSIHKEYVAARAFLDEIHDVGELPINDNNTYTIGKVGAHLVVIALLPTGIYGICSAASVARDMLHSFENIKIGLLVGIGGGAPSQRHDIRLGDVVVSTPGNAAGGVIQYDFGKTIQNESVQITGFLNQPPLFLLAAVNELQAKYDSEGHQLDKSITNVLKKHERLQKVYQRPHPSTDKLYKSEVVHAHSDKAGSARSVSPALAMKFLWDILLSLLGIWLRLWTDHNDRKSTLVVRPQRSGTDDGPMIHHGLIASANQVMKDASIRDKLAAEKGVLCFEMEGAGLMNHFPCLVIRGICDYSDTHKNDQWQGYAAMAAAAYT</sequence>
<dbReference type="Proteomes" id="UP000326289">
    <property type="component" value="Unassembled WGS sequence"/>
</dbReference>
<dbReference type="InterPro" id="IPR035994">
    <property type="entry name" value="Nucleoside_phosphorylase_sf"/>
</dbReference>
<dbReference type="GO" id="GO:0009116">
    <property type="term" value="P:nucleoside metabolic process"/>
    <property type="evidence" value="ECO:0007669"/>
    <property type="project" value="InterPro"/>
</dbReference>
<dbReference type="EMBL" id="ML732770">
    <property type="protein sequence ID" value="KAB8277790.1"/>
    <property type="molecule type" value="Genomic_DNA"/>
</dbReference>
<proteinExistence type="predicted"/>
<dbReference type="SUPFAM" id="SSF53167">
    <property type="entry name" value="Purine and uridine phosphorylases"/>
    <property type="match status" value="1"/>
</dbReference>
<reference evidence="1 2" key="1">
    <citation type="submission" date="2019-04" db="EMBL/GenBank/DDBJ databases">
        <title>Fungal friends and foes A comparative genomics study of 23 Aspergillus species from section Flavi.</title>
        <authorList>
            <consortium name="DOE Joint Genome Institute"/>
            <person name="Kjaerbolling I."/>
            <person name="Vesth T.C."/>
            <person name="Frisvad J.C."/>
            <person name="Nybo J.L."/>
            <person name="Theobald S."/>
            <person name="Kildgaard S."/>
            <person name="Petersen T.I."/>
            <person name="Kuo A."/>
            <person name="Sato A."/>
            <person name="Lyhne E.K."/>
            <person name="Kogle M.E."/>
            <person name="Wiebenga A."/>
            <person name="Kun R.S."/>
            <person name="Lubbers R.J."/>
            <person name="Makela M.R."/>
            <person name="Barry K."/>
            <person name="Chovatia M."/>
            <person name="Clum A."/>
            <person name="Daum C."/>
            <person name="Haridas S."/>
            <person name="He G."/>
            <person name="LaButti K."/>
            <person name="Lipzen A."/>
            <person name="Mondo S."/>
            <person name="Pangilinan J."/>
            <person name="Riley R."/>
            <person name="Salamov A."/>
            <person name="Simmons B.A."/>
            <person name="Magnuson J.K."/>
            <person name="Henrissat B."/>
            <person name="Mortensen U.H."/>
            <person name="Larsen T.O."/>
            <person name="De vries R.P."/>
            <person name="Grigoriev I.V."/>
            <person name="Machida M."/>
            <person name="Baker S.E."/>
            <person name="Andersen M.R."/>
        </authorList>
    </citation>
    <scope>NUCLEOTIDE SEQUENCE [LARGE SCALE GENOMIC DNA]</scope>
    <source>
        <strain evidence="1 2">CBS 117635</strain>
    </source>
</reference>
<dbReference type="PANTHER" id="PTHR46082">
    <property type="entry name" value="ATP/GTP-BINDING PROTEIN-RELATED"/>
    <property type="match status" value="1"/>
</dbReference>
<dbReference type="PANTHER" id="PTHR46082:SF11">
    <property type="entry name" value="AAA+ ATPASE DOMAIN-CONTAINING PROTEIN-RELATED"/>
    <property type="match status" value="1"/>
</dbReference>
<name>A0A5N6JHL1_9EURO</name>
<dbReference type="AlphaFoldDB" id="A0A5N6JHL1"/>
<organism evidence="1 2">
    <name type="scientific">Aspergillus minisclerotigenes</name>
    <dbReference type="NCBI Taxonomy" id="656917"/>
    <lineage>
        <taxon>Eukaryota</taxon>
        <taxon>Fungi</taxon>
        <taxon>Dikarya</taxon>
        <taxon>Ascomycota</taxon>
        <taxon>Pezizomycotina</taxon>
        <taxon>Eurotiomycetes</taxon>
        <taxon>Eurotiomycetidae</taxon>
        <taxon>Eurotiales</taxon>
        <taxon>Aspergillaceae</taxon>
        <taxon>Aspergillus</taxon>
        <taxon>Aspergillus subgen. Circumdati</taxon>
    </lineage>
</organism>
<gene>
    <name evidence="1" type="ORF">BDV30DRAFT_204314</name>
</gene>
<dbReference type="GO" id="GO:0003824">
    <property type="term" value="F:catalytic activity"/>
    <property type="evidence" value="ECO:0007669"/>
    <property type="project" value="InterPro"/>
</dbReference>
<keyword evidence="2" id="KW-1185">Reference proteome</keyword>
<dbReference type="InterPro" id="IPR053137">
    <property type="entry name" value="NLR-like"/>
</dbReference>
<dbReference type="Gene3D" id="3.40.50.1580">
    <property type="entry name" value="Nucleoside phosphorylase domain"/>
    <property type="match status" value="1"/>
</dbReference>